<name>A0A6J6E6V1_9ZZZZ</name>
<evidence type="ECO:0000259" key="3">
    <source>
        <dbReference type="Pfam" id="PF20789"/>
    </source>
</evidence>
<dbReference type="InterPro" id="IPR029069">
    <property type="entry name" value="HotDog_dom_sf"/>
</dbReference>
<dbReference type="EMBL" id="CAEZTS010000021">
    <property type="protein sequence ID" value="CAB4570989.1"/>
    <property type="molecule type" value="Genomic_DNA"/>
</dbReference>
<accession>A0A6J6E6V1</accession>
<feature type="domain" description="Acyl-CoA thioesterase-like N-terminal HotDog" evidence="2">
    <location>
        <begin position="28"/>
        <end position="103"/>
    </location>
</feature>
<evidence type="ECO:0000313" key="4">
    <source>
        <dbReference type="EMBL" id="CAB4570989.1"/>
    </source>
</evidence>
<dbReference type="Gene3D" id="2.40.160.210">
    <property type="entry name" value="Acyl-CoA thioesterase, double hotdog domain"/>
    <property type="match status" value="1"/>
</dbReference>
<dbReference type="SUPFAM" id="SSF54637">
    <property type="entry name" value="Thioesterase/thiol ester dehydrase-isomerase"/>
    <property type="match status" value="2"/>
</dbReference>
<feature type="domain" description="Acyl-CoA thioesterase-like C-terminal" evidence="3">
    <location>
        <begin position="128"/>
        <end position="263"/>
    </location>
</feature>
<dbReference type="InterPro" id="IPR042171">
    <property type="entry name" value="Acyl-CoA_hotdog"/>
</dbReference>
<dbReference type="InterPro" id="IPR049450">
    <property type="entry name" value="ACOT8-like_C"/>
</dbReference>
<keyword evidence="1" id="KW-0812">Transmembrane</keyword>
<sequence>MDSRQFLGLEPTHNPYRWVLPVVPGISTGGGFLFGGCGLGAAIAAMERTSGRRAVWATGQYLSYAKPGEVMDIDVTLAVTGHQISQARAVCHVGDREILTVNAALGDRELDEIGQWESMPLDVPAPLECTERPHVLDWSGTISGRMDQRIVKGREELSELDGTQSDGQVLMWTRIPEVIEGVDASTLAILGDFVPMGVGQALGIRGGGNSLDNTLRIGRLVPTEWVLLDIRIHMVQRGFGHGLVHMFAEDGTLMATASQSCIVRFWRDMPGPGPAGKKRAESK</sequence>
<feature type="transmembrane region" description="Helical" evidence="1">
    <location>
        <begin position="20"/>
        <end position="44"/>
    </location>
</feature>
<dbReference type="AlphaFoldDB" id="A0A6J6E6V1"/>
<dbReference type="InterPro" id="IPR049449">
    <property type="entry name" value="TesB_ACOT8-like_N"/>
</dbReference>
<gene>
    <name evidence="4" type="ORF">UFOPK1722_00377</name>
</gene>
<evidence type="ECO:0000259" key="2">
    <source>
        <dbReference type="Pfam" id="PF13622"/>
    </source>
</evidence>
<reference evidence="4" key="1">
    <citation type="submission" date="2020-05" db="EMBL/GenBank/DDBJ databases">
        <authorList>
            <person name="Chiriac C."/>
            <person name="Salcher M."/>
            <person name="Ghai R."/>
            <person name="Kavagutti S V."/>
        </authorList>
    </citation>
    <scope>NUCLEOTIDE SEQUENCE</scope>
</reference>
<dbReference type="Pfam" id="PF13622">
    <property type="entry name" value="4HBT_3"/>
    <property type="match status" value="1"/>
</dbReference>
<dbReference type="CDD" id="cd00556">
    <property type="entry name" value="Thioesterase_II"/>
    <property type="match status" value="1"/>
</dbReference>
<keyword evidence="1" id="KW-0472">Membrane</keyword>
<protein>
    <submittedName>
        <fullName evidence="4">Unannotated protein</fullName>
    </submittedName>
</protein>
<evidence type="ECO:0000256" key="1">
    <source>
        <dbReference type="SAM" id="Phobius"/>
    </source>
</evidence>
<proteinExistence type="predicted"/>
<organism evidence="4">
    <name type="scientific">freshwater metagenome</name>
    <dbReference type="NCBI Taxonomy" id="449393"/>
    <lineage>
        <taxon>unclassified sequences</taxon>
        <taxon>metagenomes</taxon>
        <taxon>ecological metagenomes</taxon>
    </lineage>
</organism>
<keyword evidence="1" id="KW-1133">Transmembrane helix</keyword>
<dbReference type="Pfam" id="PF20789">
    <property type="entry name" value="4HBT_3C"/>
    <property type="match status" value="1"/>
</dbReference>